<dbReference type="GO" id="GO:0016020">
    <property type="term" value="C:membrane"/>
    <property type="evidence" value="ECO:0007669"/>
    <property type="project" value="TreeGrafter"/>
</dbReference>
<keyword evidence="2" id="KW-0812">Transmembrane</keyword>
<evidence type="ECO:0000256" key="1">
    <source>
        <dbReference type="PROSITE-ProRule" id="PRU00152"/>
    </source>
</evidence>
<evidence type="ECO:0000313" key="4">
    <source>
        <dbReference type="EMBL" id="GFR82709.1"/>
    </source>
</evidence>
<gene>
    <name evidence="4" type="ORF">ElyMa_002370200</name>
</gene>
<dbReference type="Pfam" id="PF01477">
    <property type="entry name" value="PLAT"/>
    <property type="match status" value="1"/>
</dbReference>
<dbReference type="Gene3D" id="2.60.60.20">
    <property type="entry name" value="PLAT/LH2 domain"/>
    <property type="match status" value="1"/>
</dbReference>
<dbReference type="InterPro" id="IPR051223">
    <property type="entry name" value="Polycystin"/>
</dbReference>
<dbReference type="PANTHER" id="PTHR10877">
    <property type="entry name" value="POLYCYSTIN FAMILY MEMBER"/>
    <property type="match status" value="1"/>
</dbReference>
<keyword evidence="2" id="KW-0472">Membrane</keyword>
<feature type="transmembrane region" description="Helical" evidence="2">
    <location>
        <begin position="155"/>
        <end position="176"/>
    </location>
</feature>
<feature type="transmembrane region" description="Helical" evidence="2">
    <location>
        <begin position="110"/>
        <end position="128"/>
    </location>
</feature>
<keyword evidence="2" id="KW-1133">Transmembrane helix</keyword>
<sequence>MAVPSSLGDLETLRIWHDMSGRGRNACWFLDRVDVVELRSGYAWHFLCGEWLTPEDNSTDKILQACSPEDLETLRSAFFTKVKERATDDHIWVSVFIRPERSRFSRVERVWTCLCFLVLAMLTSAMFYQGAADVDRKQAQPGLTLGPFGFSYQQLYFSLIGAVISSLPITIIVFLFRKARMRSDMDGAWWCAKRHKAMGSYRANMDFVDELIMSENGHKKYVGKEKGGLYALVR</sequence>
<protein>
    <submittedName>
        <fullName evidence="4">Polycystic kidney disease protein 1-like 2</fullName>
    </submittedName>
</protein>
<name>A0AAV4GBY3_9GAST</name>
<evidence type="ECO:0000259" key="3">
    <source>
        <dbReference type="PROSITE" id="PS50095"/>
    </source>
</evidence>
<comment type="caution">
    <text evidence="1">Lacks conserved residue(s) required for the propagation of feature annotation.</text>
</comment>
<evidence type="ECO:0000256" key="2">
    <source>
        <dbReference type="SAM" id="Phobius"/>
    </source>
</evidence>
<comment type="caution">
    <text evidence="4">The sequence shown here is derived from an EMBL/GenBank/DDBJ whole genome shotgun (WGS) entry which is preliminary data.</text>
</comment>
<proteinExistence type="predicted"/>
<dbReference type="PROSITE" id="PS50095">
    <property type="entry name" value="PLAT"/>
    <property type="match status" value="1"/>
</dbReference>
<feature type="domain" description="PLAT" evidence="3">
    <location>
        <begin position="1"/>
        <end position="66"/>
    </location>
</feature>
<dbReference type="PANTHER" id="PTHR10877:SF194">
    <property type="entry name" value="LOCATION OF VULVA DEFECTIVE 1"/>
    <property type="match status" value="1"/>
</dbReference>
<dbReference type="GO" id="GO:0005262">
    <property type="term" value="F:calcium channel activity"/>
    <property type="evidence" value="ECO:0007669"/>
    <property type="project" value="TreeGrafter"/>
</dbReference>
<dbReference type="GO" id="GO:0050982">
    <property type="term" value="P:detection of mechanical stimulus"/>
    <property type="evidence" value="ECO:0007669"/>
    <property type="project" value="TreeGrafter"/>
</dbReference>
<dbReference type="AlphaFoldDB" id="A0AAV4GBY3"/>
<dbReference type="InterPro" id="IPR036392">
    <property type="entry name" value="PLAT/LH2_dom_sf"/>
</dbReference>
<dbReference type="EMBL" id="BMAT01004904">
    <property type="protein sequence ID" value="GFR82709.1"/>
    <property type="molecule type" value="Genomic_DNA"/>
</dbReference>
<keyword evidence="5" id="KW-1185">Reference proteome</keyword>
<accession>A0AAV4GBY3</accession>
<reference evidence="4 5" key="1">
    <citation type="journal article" date="2021" name="Elife">
        <title>Chloroplast acquisition without the gene transfer in kleptoplastic sea slugs, Plakobranchus ocellatus.</title>
        <authorList>
            <person name="Maeda T."/>
            <person name="Takahashi S."/>
            <person name="Yoshida T."/>
            <person name="Shimamura S."/>
            <person name="Takaki Y."/>
            <person name="Nagai Y."/>
            <person name="Toyoda A."/>
            <person name="Suzuki Y."/>
            <person name="Arimoto A."/>
            <person name="Ishii H."/>
            <person name="Satoh N."/>
            <person name="Nishiyama T."/>
            <person name="Hasebe M."/>
            <person name="Maruyama T."/>
            <person name="Minagawa J."/>
            <person name="Obokata J."/>
            <person name="Shigenobu S."/>
        </authorList>
    </citation>
    <scope>NUCLEOTIDE SEQUENCE [LARGE SCALE GENOMIC DNA]</scope>
</reference>
<dbReference type="InterPro" id="IPR001024">
    <property type="entry name" value="PLAT/LH2_dom"/>
</dbReference>
<dbReference type="Proteomes" id="UP000762676">
    <property type="component" value="Unassembled WGS sequence"/>
</dbReference>
<organism evidence="4 5">
    <name type="scientific">Elysia marginata</name>
    <dbReference type="NCBI Taxonomy" id="1093978"/>
    <lineage>
        <taxon>Eukaryota</taxon>
        <taxon>Metazoa</taxon>
        <taxon>Spiralia</taxon>
        <taxon>Lophotrochozoa</taxon>
        <taxon>Mollusca</taxon>
        <taxon>Gastropoda</taxon>
        <taxon>Heterobranchia</taxon>
        <taxon>Euthyneura</taxon>
        <taxon>Panpulmonata</taxon>
        <taxon>Sacoglossa</taxon>
        <taxon>Placobranchoidea</taxon>
        <taxon>Plakobranchidae</taxon>
        <taxon>Elysia</taxon>
    </lineage>
</organism>
<dbReference type="SUPFAM" id="SSF49723">
    <property type="entry name" value="Lipase/lipooxygenase domain (PLAT/LH2 domain)"/>
    <property type="match status" value="1"/>
</dbReference>
<evidence type="ECO:0000313" key="5">
    <source>
        <dbReference type="Proteomes" id="UP000762676"/>
    </source>
</evidence>